<evidence type="ECO:0000313" key="1">
    <source>
        <dbReference type="Proteomes" id="UP000887576"/>
    </source>
</evidence>
<sequence length="211" mass="24889">MDDLGVGYVTPEEVPLNLDIKDYVFFVRQAITVDYFDFFKTKLFYAINTCAVCDFIIKLPIVDQVLKAVDLMPNVWRLLIRFRDEYLAVNNNDFETLTKKIGNKTKLQHIDLMNFDLPNNWERVCKKNFQNLSNLSRLCIYRPAPKISINVIDLHDLMTEKNISVSIFDIQDDSFVELPEFKHRFKLQEQSTDGKRLYISKSMKFYHCLPL</sequence>
<organism evidence="1 2">
    <name type="scientific">Panagrolaimus sp. JU765</name>
    <dbReference type="NCBI Taxonomy" id="591449"/>
    <lineage>
        <taxon>Eukaryota</taxon>
        <taxon>Metazoa</taxon>
        <taxon>Ecdysozoa</taxon>
        <taxon>Nematoda</taxon>
        <taxon>Chromadorea</taxon>
        <taxon>Rhabditida</taxon>
        <taxon>Tylenchina</taxon>
        <taxon>Panagrolaimomorpha</taxon>
        <taxon>Panagrolaimoidea</taxon>
        <taxon>Panagrolaimidae</taxon>
        <taxon>Panagrolaimus</taxon>
    </lineage>
</organism>
<reference evidence="2" key="1">
    <citation type="submission" date="2022-11" db="UniProtKB">
        <authorList>
            <consortium name="WormBaseParasite"/>
        </authorList>
    </citation>
    <scope>IDENTIFICATION</scope>
</reference>
<evidence type="ECO:0000313" key="2">
    <source>
        <dbReference type="WBParaSite" id="JU765_v2.g4312.t1"/>
    </source>
</evidence>
<protein>
    <submittedName>
        <fullName evidence="2">DUF38 domain-containing protein</fullName>
    </submittedName>
</protein>
<proteinExistence type="predicted"/>
<dbReference type="Proteomes" id="UP000887576">
    <property type="component" value="Unplaced"/>
</dbReference>
<name>A0AC34R8F8_9BILA</name>
<dbReference type="WBParaSite" id="JU765_v2.g4312.t1">
    <property type="protein sequence ID" value="JU765_v2.g4312.t1"/>
    <property type="gene ID" value="JU765_v2.g4312"/>
</dbReference>
<accession>A0AC34R8F8</accession>